<organism evidence="2 3">
    <name type="scientific">Oleiagrimonas soli</name>
    <dbReference type="NCBI Taxonomy" id="1543381"/>
    <lineage>
        <taxon>Bacteria</taxon>
        <taxon>Pseudomonadati</taxon>
        <taxon>Pseudomonadota</taxon>
        <taxon>Gammaproteobacteria</taxon>
        <taxon>Lysobacterales</taxon>
        <taxon>Rhodanobacteraceae</taxon>
        <taxon>Oleiagrimonas</taxon>
    </lineage>
</organism>
<comment type="caution">
    <text evidence="2">The sequence shown here is derived from an EMBL/GenBank/DDBJ whole genome shotgun (WGS) entry which is preliminary data.</text>
</comment>
<evidence type="ECO:0000313" key="3">
    <source>
        <dbReference type="Proteomes" id="UP000560000"/>
    </source>
</evidence>
<keyword evidence="1" id="KW-0472">Membrane</keyword>
<keyword evidence="1" id="KW-1133">Transmembrane helix</keyword>
<dbReference type="Proteomes" id="UP000560000">
    <property type="component" value="Unassembled WGS sequence"/>
</dbReference>
<gene>
    <name evidence="2" type="ORF">HNQ86_001975</name>
</gene>
<name>A0A841KI34_9GAMM</name>
<dbReference type="RefSeq" id="WP_052394520.1">
    <property type="nucleotide sequence ID" value="NZ_JACHET010000001.1"/>
</dbReference>
<proteinExistence type="predicted"/>
<feature type="transmembrane region" description="Helical" evidence="1">
    <location>
        <begin position="6"/>
        <end position="24"/>
    </location>
</feature>
<sequence>MGDVLFTSLWVGPLLCFMLWLSDYQLTVVVARMYQAQDKVVFPGSYELNPLTQRDVDALRRIGFRILFKPACMAAFVAAVGVIPMSGDTQEMVSGTFLRLATRSGSPTATVLCGCGA</sequence>
<protein>
    <submittedName>
        <fullName evidence="2">Uncharacterized protein</fullName>
    </submittedName>
</protein>
<dbReference type="AlphaFoldDB" id="A0A841KI34"/>
<dbReference type="EMBL" id="JACHET010000001">
    <property type="protein sequence ID" value="MBB6184630.1"/>
    <property type="molecule type" value="Genomic_DNA"/>
</dbReference>
<accession>A0A841KI34</accession>
<evidence type="ECO:0000256" key="1">
    <source>
        <dbReference type="SAM" id="Phobius"/>
    </source>
</evidence>
<keyword evidence="1" id="KW-0812">Transmembrane</keyword>
<evidence type="ECO:0000313" key="2">
    <source>
        <dbReference type="EMBL" id="MBB6184630.1"/>
    </source>
</evidence>
<reference evidence="2 3" key="1">
    <citation type="submission" date="2020-08" db="EMBL/GenBank/DDBJ databases">
        <title>Genomic Encyclopedia of Type Strains, Phase IV (KMG-IV): sequencing the most valuable type-strain genomes for metagenomic binning, comparative biology and taxonomic classification.</title>
        <authorList>
            <person name="Goeker M."/>
        </authorList>
    </citation>
    <scope>NUCLEOTIDE SEQUENCE [LARGE SCALE GENOMIC DNA]</scope>
    <source>
        <strain evidence="2 3">DSM 107085</strain>
    </source>
</reference>
<feature type="transmembrane region" description="Helical" evidence="1">
    <location>
        <begin position="66"/>
        <end position="85"/>
    </location>
</feature>